<accession>A0A6N7VTU8</accession>
<evidence type="ECO:0000313" key="2">
    <source>
        <dbReference type="EMBL" id="MSS85197.1"/>
    </source>
</evidence>
<evidence type="ECO:0000256" key="1">
    <source>
        <dbReference type="SAM" id="MobiDB-lite"/>
    </source>
</evidence>
<name>A0A6N7VTU8_9ACTO</name>
<protein>
    <submittedName>
        <fullName evidence="2">Uncharacterized protein</fullName>
    </submittedName>
</protein>
<comment type="caution">
    <text evidence="2">The sequence shown here is derived from an EMBL/GenBank/DDBJ whole genome shotgun (WGS) entry which is preliminary data.</text>
</comment>
<feature type="region of interest" description="Disordered" evidence="1">
    <location>
        <begin position="57"/>
        <end position="86"/>
    </location>
</feature>
<dbReference type="Proteomes" id="UP000470875">
    <property type="component" value="Unassembled WGS sequence"/>
</dbReference>
<evidence type="ECO:0000313" key="3">
    <source>
        <dbReference type="Proteomes" id="UP000470875"/>
    </source>
</evidence>
<organism evidence="2 3">
    <name type="scientific">Scrofimicrobium canadense</name>
    <dbReference type="NCBI Taxonomy" id="2652290"/>
    <lineage>
        <taxon>Bacteria</taxon>
        <taxon>Bacillati</taxon>
        <taxon>Actinomycetota</taxon>
        <taxon>Actinomycetes</taxon>
        <taxon>Actinomycetales</taxon>
        <taxon>Actinomycetaceae</taxon>
        <taxon>Scrofimicrobium</taxon>
    </lineage>
</organism>
<dbReference type="AlphaFoldDB" id="A0A6N7VTU8"/>
<dbReference type="EMBL" id="VULO01000013">
    <property type="protein sequence ID" value="MSS85197.1"/>
    <property type="molecule type" value="Genomic_DNA"/>
</dbReference>
<dbReference type="RefSeq" id="WP_154546237.1">
    <property type="nucleotide sequence ID" value="NZ_VULO01000013.1"/>
</dbReference>
<reference evidence="2 3" key="1">
    <citation type="submission" date="2019-08" db="EMBL/GenBank/DDBJ databases">
        <title>In-depth cultivation of the pig gut microbiome towards novel bacterial diversity and tailored functional studies.</title>
        <authorList>
            <person name="Wylensek D."/>
            <person name="Hitch T.C.A."/>
            <person name="Clavel T."/>
        </authorList>
    </citation>
    <scope>NUCLEOTIDE SEQUENCE [LARGE SCALE GENOMIC DNA]</scope>
    <source>
        <strain evidence="2 3">WB03_NA08</strain>
    </source>
</reference>
<keyword evidence="3" id="KW-1185">Reference proteome</keyword>
<gene>
    <name evidence="2" type="ORF">FYJ24_10605</name>
</gene>
<sequence length="86" mass="10038">MRGGRSVSAKLREESAIDLSGTGLEQLNLDGLDLRQYDPRQIIRQAVQEEMDTWIEQAQSRGSTYPMRQVDRHRIKLKKKAPHRRH</sequence>
<feature type="compositionally biased region" description="Basic residues" evidence="1">
    <location>
        <begin position="71"/>
        <end position="86"/>
    </location>
</feature>
<proteinExistence type="predicted"/>